<reference evidence="1 2" key="1">
    <citation type="submission" date="2023-11" db="EMBL/GenBank/DDBJ databases">
        <title>Paucibacter sp. nov., isolated from fresh soil in Korea.</title>
        <authorList>
            <person name="Le N.T.T."/>
        </authorList>
    </citation>
    <scope>NUCLEOTIDE SEQUENCE [LARGE SCALE GENOMIC DNA]</scope>
    <source>
        <strain evidence="1 2">R3-3</strain>
    </source>
</reference>
<comment type="caution">
    <text evidence="1">The sequence shown here is derived from an EMBL/GenBank/DDBJ whole genome shotgun (WGS) entry which is preliminary data.</text>
</comment>
<dbReference type="Proteomes" id="UP001285263">
    <property type="component" value="Unassembled WGS sequence"/>
</dbReference>
<dbReference type="RefSeq" id="WP_320423644.1">
    <property type="nucleotide sequence ID" value="NZ_JAXCLA010000004.1"/>
</dbReference>
<keyword evidence="2" id="KW-1185">Reference proteome</keyword>
<organism evidence="1 2">
    <name type="scientific">Roseateles agri</name>
    <dbReference type="NCBI Taxonomy" id="3098619"/>
    <lineage>
        <taxon>Bacteria</taxon>
        <taxon>Pseudomonadati</taxon>
        <taxon>Pseudomonadota</taxon>
        <taxon>Betaproteobacteria</taxon>
        <taxon>Burkholderiales</taxon>
        <taxon>Sphaerotilaceae</taxon>
        <taxon>Roseateles</taxon>
    </lineage>
</organism>
<dbReference type="EMBL" id="JAXCLA010000004">
    <property type="protein sequence ID" value="MDY0745750.1"/>
    <property type="molecule type" value="Genomic_DNA"/>
</dbReference>
<name>A0ABU5DHI1_9BURK</name>
<evidence type="ECO:0000313" key="1">
    <source>
        <dbReference type="EMBL" id="MDY0745750.1"/>
    </source>
</evidence>
<gene>
    <name evidence="1" type="ORF">SNE35_14615</name>
</gene>
<sequence>METHVKAIETQAFPQAPVCTRLYHLDLCQDCGLGAAFAAGSLRELHERMSRMGSLAMTAFLDSAFGEVTELPRAGSALEHPLVFDSAARELHALADQGRLEIVDERRGSGSDGKGLIDHLRFRRLQ</sequence>
<accession>A0ABU5DHI1</accession>
<proteinExistence type="predicted"/>
<evidence type="ECO:0000313" key="2">
    <source>
        <dbReference type="Proteomes" id="UP001285263"/>
    </source>
</evidence>
<protein>
    <submittedName>
        <fullName evidence="1">Uncharacterized protein</fullName>
    </submittedName>
</protein>